<evidence type="ECO:0000313" key="2">
    <source>
        <dbReference type="EMBL" id="GAG98028.1"/>
    </source>
</evidence>
<accession>X1CPI1</accession>
<comment type="caution">
    <text evidence="2">The sequence shown here is derived from an EMBL/GenBank/DDBJ whole genome shotgun (WGS) entry which is preliminary data.</text>
</comment>
<proteinExistence type="predicted"/>
<name>X1CPI1_9ZZZZ</name>
<feature type="region of interest" description="Disordered" evidence="1">
    <location>
        <begin position="1"/>
        <end position="29"/>
    </location>
</feature>
<dbReference type="EMBL" id="BART01019935">
    <property type="protein sequence ID" value="GAG98028.1"/>
    <property type="molecule type" value="Genomic_DNA"/>
</dbReference>
<sequence>DAEAFEIFETLPPPRNQGNPSQTQDRKTEYSHKIVVGDDALKAALDEGWEFDREMNGDKVVLKRLS</sequence>
<evidence type="ECO:0000256" key="1">
    <source>
        <dbReference type="SAM" id="MobiDB-lite"/>
    </source>
</evidence>
<dbReference type="AlphaFoldDB" id="X1CPI1"/>
<gene>
    <name evidence="2" type="ORF">S01H4_37153</name>
</gene>
<organism evidence="2">
    <name type="scientific">marine sediment metagenome</name>
    <dbReference type="NCBI Taxonomy" id="412755"/>
    <lineage>
        <taxon>unclassified sequences</taxon>
        <taxon>metagenomes</taxon>
        <taxon>ecological metagenomes</taxon>
    </lineage>
</organism>
<reference evidence="2" key="1">
    <citation type="journal article" date="2014" name="Front. Microbiol.">
        <title>High frequency of phylogenetically diverse reductive dehalogenase-homologous genes in deep subseafloor sedimentary metagenomes.</title>
        <authorList>
            <person name="Kawai M."/>
            <person name="Futagami T."/>
            <person name="Toyoda A."/>
            <person name="Takaki Y."/>
            <person name="Nishi S."/>
            <person name="Hori S."/>
            <person name="Arai W."/>
            <person name="Tsubouchi T."/>
            <person name="Morono Y."/>
            <person name="Uchiyama I."/>
            <person name="Ito T."/>
            <person name="Fujiyama A."/>
            <person name="Inagaki F."/>
            <person name="Takami H."/>
        </authorList>
    </citation>
    <scope>NUCLEOTIDE SEQUENCE</scope>
    <source>
        <strain evidence="2">Expedition CK06-06</strain>
    </source>
</reference>
<protein>
    <submittedName>
        <fullName evidence="2">Uncharacterized protein</fullName>
    </submittedName>
</protein>
<feature type="non-terminal residue" evidence="2">
    <location>
        <position position="1"/>
    </location>
</feature>